<organism evidence="2">
    <name type="scientific">Pontimicrobium sp. SW4</name>
    <dbReference type="NCBI Taxonomy" id="3153519"/>
    <lineage>
        <taxon>Bacteria</taxon>
        <taxon>Pseudomonadati</taxon>
        <taxon>Bacteroidota</taxon>
        <taxon>Flavobacteriia</taxon>
        <taxon>Flavobacteriales</taxon>
        <taxon>Flavobacteriaceae</taxon>
        <taxon>Pontimicrobium</taxon>
    </lineage>
</organism>
<dbReference type="GO" id="GO:0018786">
    <property type="term" value="F:haloalkane dehalogenase activity"/>
    <property type="evidence" value="ECO:0007669"/>
    <property type="project" value="UniProtKB-EC"/>
</dbReference>
<dbReference type="Pfam" id="PF00561">
    <property type="entry name" value="Abhydrolase_1"/>
    <property type="match status" value="1"/>
</dbReference>
<gene>
    <name evidence="2" type="ORF">ABGB03_08525</name>
</gene>
<sequence>MINNKLLKRNCHYFIAIVAFLGLFGKQIHAQTSSKPSPPKISSEFPFESKYVEVLGSTMHYVELGEGDPILFLHGNPTSSYLWRNILPYLQKQGRVIALDNIGFGKSAKPQIEYKFSDHIRYLEGFIKALKLKNITLVVHDWGSVFGLDYASRHENNIKGLVIMEALIPPFVPMESYEALGSYGNLFRTWRDPVQGAEMLIDKNILIEQLLPNSIVRDLTFEEMEAYRAPFQEKLSRKSLSVLLAELPIGGVPENTTKVIEHYGEWLKNTSISKLHIYASPGGVNPPKMIEYLTTQFKNYETVYVGLGLHFIQEDQPDAIGRAISDWYRRNQQKSN</sequence>
<dbReference type="GO" id="GO:0016020">
    <property type="term" value="C:membrane"/>
    <property type="evidence" value="ECO:0007669"/>
    <property type="project" value="TreeGrafter"/>
</dbReference>
<dbReference type="NCBIfam" id="NF002938">
    <property type="entry name" value="PRK03592.1"/>
    <property type="match status" value="1"/>
</dbReference>
<dbReference type="RefSeq" id="WP_347921869.1">
    <property type="nucleotide sequence ID" value="NZ_CP157199.1"/>
</dbReference>
<dbReference type="InterPro" id="IPR029058">
    <property type="entry name" value="AB_hydrolase_fold"/>
</dbReference>
<dbReference type="AlphaFoldDB" id="A0AAU7BP71"/>
<dbReference type="PANTHER" id="PTHR43798:SF33">
    <property type="entry name" value="HYDROLASE, PUTATIVE (AFU_ORTHOLOGUE AFUA_2G14860)-RELATED"/>
    <property type="match status" value="1"/>
</dbReference>
<keyword evidence="2" id="KW-0378">Hydrolase</keyword>
<name>A0AAU7BP71_9FLAO</name>
<dbReference type="EC" id="3.8.1.5" evidence="2"/>
<feature type="domain" description="AB hydrolase-1" evidence="1">
    <location>
        <begin position="69"/>
        <end position="175"/>
    </location>
</feature>
<dbReference type="EMBL" id="CP157199">
    <property type="protein sequence ID" value="XBG59906.1"/>
    <property type="molecule type" value="Genomic_DNA"/>
</dbReference>
<dbReference type="InterPro" id="IPR000073">
    <property type="entry name" value="AB_hydrolase_1"/>
</dbReference>
<dbReference type="SUPFAM" id="SSF53474">
    <property type="entry name" value="alpha/beta-Hydrolases"/>
    <property type="match status" value="1"/>
</dbReference>
<dbReference type="InterPro" id="IPR050266">
    <property type="entry name" value="AB_hydrolase_sf"/>
</dbReference>
<evidence type="ECO:0000313" key="2">
    <source>
        <dbReference type="EMBL" id="XBG59906.1"/>
    </source>
</evidence>
<reference evidence="2" key="1">
    <citation type="submission" date="2024-05" db="EMBL/GenBank/DDBJ databases">
        <title>Pontimicrobium maritimus sp. nov., isolated form sea water.</title>
        <authorList>
            <person name="Muhammad N."/>
            <person name="Vuong T.Q."/>
            <person name="Han H.L."/>
            <person name="Kim S.-G."/>
        </authorList>
    </citation>
    <scope>NUCLEOTIDE SEQUENCE</scope>
    <source>
        <strain evidence="2">SW4</strain>
    </source>
</reference>
<accession>A0AAU7BP71</accession>
<protein>
    <submittedName>
        <fullName evidence="2">Haloalkane dehalogenase</fullName>
        <ecNumber evidence="2">3.8.1.5</ecNumber>
    </submittedName>
</protein>
<evidence type="ECO:0000259" key="1">
    <source>
        <dbReference type="Pfam" id="PF00561"/>
    </source>
</evidence>
<dbReference type="PANTHER" id="PTHR43798">
    <property type="entry name" value="MONOACYLGLYCEROL LIPASE"/>
    <property type="match status" value="1"/>
</dbReference>
<dbReference type="Gene3D" id="3.40.50.1820">
    <property type="entry name" value="alpha/beta hydrolase"/>
    <property type="match status" value="1"/>
</dbReference>
<proteinExistence type="predicted"/>